<comment type="similarity">
    <text evidence="1">Belongs to the BPI/LBP/Plunc superfamily. BPI/LBP family.</text>
</comment>
<dbReference type="Gene3D" id="3.15.20.10">
    <property type="entry name" value="Bactericidal permeability-increasing protein, domain 2"/>
    <property type="match status" value="1"/>
</dbReference>
<dbReference type="Gene3D" id="3.15.10.10">
    <property type="entry name" value="Bactericidal permeability-increasing protein, domain 1"/>
    <property type="match status" value="1"/>
</dbReference>
<comment type="caution">
    <text evidence="6">The sequence shown here is derived from an EMBL/GenBank/DDBJ whole genome shotgun (WGS) entry which is preliminary data.</text>
</comment>
<reference evidence="6 7" key="1">
    <citation type="submission" date="2014-10" db="EMBL/GenBank/DDBJ databases">
        <title>Draft genome of the hookworm Ancylostoma caninum.</title>
        <authorList>
            <person name="Mitreva M."/>
        </authorList>
    </citation>
    <scope>NUCLEOTIDE SEQUENCE [LARGE SCALE GENOMIC DNA]</scope>
    <source>
        <strain evidence="6 7">Baltimore</strain>
    </source>
</reference>
<dbReference type="EMBL" id="JOJR01000144">
    <property type="protein sequence ID" value="RCN43878.1"/>
    <property type="molecule type" value="Genomic_DNA"/>
</dbReference>
<gene>
    <name evidence="6" type="ORF">ANCCAN_10150</name>
</gene>
<evidence type="ECO:0000259" key="5">
    <source>
        <dbReference type="SMART" id="SM00329"/>
    </source>
</evidence>
<dbReference type="InterPro" id="IPR017942">
    <property type="entry name" value="Lipid-bd_serum_glycop_N"/>
</dbReference>
<evidence type="ECO:0000256" key="2">
    <source>
        <dbReference type="ARBA" id="ARBA00023157"/>
    </source>
</evidence>
<dbReference type="InterPro" id="IPR001124">
    <property type="entry name" value="Lipid-bd_serum_glycop_C"/>
</dbReference>
<dbReference type="Proteomes" id="UP000252519">
    <property type="component" value="Unassembled WGS sequence"/>
</dbReference>
<dbReference type="SMART" id="SM00329">
    <property type="entry name" value="BPI2"/>
    <property type="match status" value="1"/>
</dbReference>
<name>A0A368GJM2_ANCCA</name>
<proteinExistence type="inferred from homology"/>
<organism evidence="6 7">
    <name type="scientific">Ancylostoma caninum</name>
    <name type="common">Dog hookworm</name>
    <dbReference type="NCBI Taxonomy" id="29170"/>
    <lineage>
        <taxon>Eukaryota</taxon>
        <taxon>Metazoa</taxon>
        <taxon>Ecdysozoa</taxon>
        <taxon>Nematoda</taxon>
        <taxon>Chromadorea</taxon>
        <taxon>Rhabditida</taxon>
        <taxon>Rhabditina</taxon>
        <taxon>Rhabditomorpha</taxon>
        <taxon>Strongyloidea</taxon>
        <taxon>Ancylostomatidae</taxon>
        <taxon>Ancylostomatinae</taxon>
        <taxon>Ancylostoma</taxon>
    </lineage>
</organism>
<dbReference type="Pfam" id="PF01273">
    <property type="entry name" value="LBP_BPI_CETP"/>
    <property type="match status" value="1"/>
</dbReference>
<dbReference type="SUPFAM" id="SSF55394">
    <property type="entry name" value="Bactericidal permeability-increasing protein, BPI"/>
    <property type="match status" value="2"/>
</dbReference>
<dbReference type="AlphaFoldDB" id="A0A368GJM2"/>
<evidence type="ECO:0000259" key="4">
    <source>
        <dbReference type="SMART" id="SM00328"/>
    </source>
</evidence>
<feature type="domain" description="Lipid-binding serum glycoprotein N-terminal" evidence="4">
    <location>
        <begin position="28"/>
        <end position="252"/>
    </location>
</feature>
<evidence type="ECO:0000256" key="3">
    <source>
        <dbReference type="SAM" id="SignalP"/>
    </source>
</evidence>
<keyword evidence="2" id="KW-1015">Disulfide bond</keyword>
<feature type="domain" description="Lipid-binding serum glycoprotein C-terminal" evidence="5">
    <location>
        <begin position="266"/>
        <end position="466"/>
    </location>
</feature>
<dbReference type="PANTHER" id="PTHR10504">
    <property type="entry name" value="BACTERICIDAL PERMEABILITY-INCREASING BPI PROTEIN-RELATED"/>
    <property type="match status" value="1"/>
</dbReference>
<evidence type="ECO:0000256" key="1">
    <source>
        <dbReference type="ARBA" id="ARBA00007292"/>
    </source>
</evidence>
<evidence type="ECO:0000313" key="6">
    <source>
        <dbReference type="EMBL" id="RCN43878.1"/>
    </source>
</evidence>
<dbReference type="GO" id="GO:0005615">
    <property type="term" value="C:extracellular space"/>
    <property type="evidence" value="ECO:0007669"/>
    <property type="project" value="TreeGrafter"/>
</dbReference>
<accession>A0A368GJM2</accession>
<sequence>MTGHRLHTILFALVVGILAVPNSNLKARINLSAFKFVSEHAKHVLDLEVPNIILPNVTKDFTAGYGTGKVSVQGLKITEFQSPKFNFFPTANGVSWSSKGGSLKLTGKWAAEYRMLIPIWSSGWVNVKTSDIRLNVTGKVEALNHRPQIHLGDCEAEVGSFHIELGGGMIPRFTNLFRSVISLAIKNAIRYKACETSRSVILAEVNDHILSLPLHLQVWKNFYVDYAVEKSPIFTSSYVEAEAAAETVYENQTCTSPKIQEWTEKDLAPRMAVMWIGESIPNCLLSSAHEGKLIAYTLTKDTPSVSSYLKTSCSIFSLSLCIGHFFPKLHEDYPNQHVDLHFHSHKAPVIQFTNDTIKVNSTFAVDFHVYPMEDHPKSLARLLVVTSSSLRPEIVDNKLRASVVDTENHFLQDFSDIGIFSNTFLFMFGKIFAMTSNAITRWVVTEGFPIPIFDNVTISGKVLLGWCKNNSKEQILGDEKDFIPSSPTV</sequence>
<feature type="signal peptide" evidence="3">
    <location>
        <begin position="1"/>
        <end position="19"/>
    </location>
</feature>
<dbReference type="InterPro" id="IPR032942">
    <property type="entry name" value="BPI/LBP/Plunc"/>
</dbReference>
<dbReference type="STRING" id="29170.A0A368GJM2"/>
<dbReference type="SMART" id="SM00328">
    <property type="entry name" value="BPI1"/>
    <property type="match status" value="1"/>
</dbReference>
<dbReference type="OrthoDB" id="5857016at2759"/>
<evidence type="ECO:0000313" key="7">
    <source>
        <dbReference type="Proteomes" id="UP000252519"/>
    </source>
</evidence>
<feature type="chain" id="PRO_5016860508" evidence="3">
    <location>
        <begin position="20"/>
        <end position="489"/>
    </location>
</feature>
<dbReference type="InterPro" id="IPR017943">
    <property type="entry name" value="Bactericidal_perm-incr_a/b_dom"/>
</dbReference>
<dbReference type="PANTHER" id="PTHR10504:SF145">
    <property type="entry name" value="PROTEIN CBG15266"/>
    <property type="match status" value="1"/>
</dbReference>
<keyword evidence="3" id="KW-0732">Signal</keyword>
<keyword evidence="7" id="KW-1185">Reference proteome</keyword>
<dbReference type="Pfam" id="PF02886">
    <property type="entry name" value="LBP_BPI_CETP_C"/>
    <property type="match status" value="1"/>
</dbReference>
<dbReference type="GO" id="GO:0008289">
    <property type="term" value="F:lipid binding"/>
    <property type="evidence" value="ECO:0007669"/>
    <property type="project" value="InterPro"/>
</dbReference>
<protein>
    <submittedName>
        <fullName evidence="6">LBP / BPI / CETP family protein</fullName>
    </submittedName>
</protein>